<feature type="non-terminal residue" evidence="1">
    <location>
        <position position="111"/>
    </location>
</feature>
<protein>
    <submittedName>
        <fullName evidence="1">Uncharacterized protein</fullName>
    </submittedName>
</protein>
<proteinExistence type="predicted"/>
<comment type="caution">
    <text evidence="1">The sequence shown here is derived from an EMBL/GenBank/DDBJ whole genome shotgun (WGS) entry which is preliminary data.</text>
</comment>
<gene>
    <name evidence="1" type="ORF">AMELA_G00106380</name>
</gene>
<organism evidence="1 2">
    <name type="scientific">Ameiurus melas</name>
    <name type="common">Black bullhead</name>
    <name type="synonym">Silurus melas</name>
    <dbReference type="NCBI Taxonomy" id="219545"/>
    <lineage>
        <taxon>Eukaryota</taxon>
        <taxon>Metazoa</taxon>
        <taxon>Chordata</taxon>
        <taxon>Craniata</taxon>
        <taxon>Vertebrata</taxon>
        <taxon>Euteleostomi</taxon>
        <taxon>Actinopterygii</taxon>
        <taxon>Neopterygii</taxon>
        <taxon>Teleostei</taxon>
        <taxon>Ostariophysi</taxon>
        <taxon>Siluriformes</taxon>
        <taxon>Ictaluridae</taxon>
        <taxon>Ameiurus</taxon>
    </lineage>
</organism>
<keyword evidence="2" id="KW-1185">Reference proteome</keyword>
<evidence type="ECO:0000313" key="2">
    <source>
        <dbReference type="Proteomes" id="UP000593565"/>
    </source>
</evidence>
<reference evidence="1 2" key="1">
    <citation type="submission" date="2020-02" db="EMBL/GenBank/DDBJ databases">
        <title>A chromosome-scale genome assembly of the black bullhead catfish (Ameiurus melas).</title>
        <authorList>
            <person name="Wen M."/>
            <person name="Zham M."/>
            <person name="Cabau C."/>
            <person name="Klopp C."/>
            <person name="Donnadieu C."/>
            <person name="Roques C."/>
            <person name="Bouchez O."/>
            <person name="Lampietro C."/>
            <person name="Jouanno E."/>
            <person name="Herpin A."/>
            <person name="Louis A."/>
            <person name="Berthelot C."/>
            <person name="Parey E."/>
            <person name="Roest-Crollius H."/>
            <person name="Braasch I."/>
            <person name="Postlethwait J."/>
            <person name="Robinson-Rechavi M."/>
            <person name="Echchiki A."/>
            <person name="Begum T."/>
            <person name="Montfort J."/>
            <person name="Schartl M."/>
            <person name="Bobe J."/>
            <person name="Guiguen Y."/>
        </authorList>
    </citation>
    <scope>NUCLEOTIDE SEQUENCE [LARGE SCALE GENOMIC DNA]</scope>
    <source>
        <strain evidence="1">M_S1</strain>
        <tissue evidence="1">Blood</tissue>
    </source>
</reference>
<accession>A0A7J6AU45</accession>
<evidence type="ECO:0000313" key="1">
    <source>
        <dbReference type="EMBL" id="KAF4086443.1"/>
    </source>
</evidence>
<dbReference type="AlphaFoldDB" id="A0A7J6AU45"/>
<dbReference type="Proteomes" id="UP000593565">
    <property type="component" value="Unassembled WGS sequence"/>
</dbReference>
<dbReference type="EMBL" id="JAAGNN010000008">
    <property type="protein sequence ID" value="KAF4086443.1"/>
    <property type="molecule type" value="Genomic_DNA"/>
</dbReference>
<sequence>KRKREGKEEGESWSVVYSGQQRHCFIASLSGRESSVHHLPAHGLAAAGREGKYIHVHTHTKRSIKRVPTLHGTAEHDMASQQDSGFFEISIKSLLKSWSSSFPVLHSGNFL</sequence>
<name>A0A7J6AU45_AMEME</name>